<evidence type="ECO:0000313" key="3">
    <source>
        <dbReference type="EMBL" id="QBI18947.1"/>
    </source>
</evidence>
<dbReference type="KEGG" id="erz:ER308_04915"/>
<sequence>MRAKVGSASDAAHVPIRTCVGCRRRQPRTTLLRVVVRGGRVEFDPEARAPGRGAWLCSDAACLEQALRKEARPFRRALRAPDADVDAARLRASFGEARRDIRNAQAGPSDGPPGSANATRGAAKGGGQRRDDAVVRE</sequence>
<dbReference type="Gene3D" id="3.30.1230.10">
    <property type="entry name" value="YlxR-like"/>
    <property type="match status" value="1"/>
</dbReference>
<dbReference type="InterPro" id="IPR007393">
    <property type="entry name" value="YlxR_dom"/>
</dbReference>
<proteinExistence type="predicted"/>
<evidence type="ECO:0000256" key="1">
    <source>
        <dbReference type="SAM" id="MobiDB-lite"/>
    </source>
</evidence>
<dbReference type="RefSeq" id="WP_131153944.1">
    <property type="nucleotide sequence ID" value="NZ_CP036402.1"/>
</dbReference>
<protein>
    <submittedName>
        <fullName evidence="3">YlxR family protein</fullName>
    </submittedName>
</protein>
<dbReference type="AlphaFoldDB" id="A0A411YCS4"/>
<feature type="compositionally biased region" description="Basic and acidic residues" evidence="1">
    <location>
        <begin position="128"/>
        <end position="137"/>
    </location>
</feature>
<gene>
    <name evidence="3" type="ORF">ER308_04915</name>
</gene>
<evidence type="ECO:0000313" key="4">
    <source>
        <dbReference type="Proteomes" id="UP000291469"/>
    </source>
</evidence>
<dbReference type="Proteomes" id="UP000291469">
    <property type="component" value="Chromosome"/>
</dbReference>
<organism evidence="3 4">
    <name type="scientific">Egibacter rhizosphaerae</name>
    <dbReference type="NCBI Taxonomy" id="1670831"/>
    <lineage>
        <taxon>Bacteria</taxon>
        <taxon>Bacillati</taxon>
        <taxon>Actinomycetota</taxon>
        <taxon>Nitriliruptoria</taxon>
        <taxon>Egibacterales</taxon>
        <taxon>Egibacteraceae</taxon>
        <taxon>Egibacter</taxon>
    </lineage>
</organism>
<evidence type="ECO:0000259" key="2">
    <source>
        <dbReference type="Pfam" id="PF04296"/>
    </source>
</evidence>
<dbReference type="InterPro" id="IPR037465">
    <property type="entry name" value="YlxR"/>
</dbReference>
<feature type="domain" description="YlxR" evidence="2">
    <location>
        <begin position="17"/>
        <end position="81"/>
    </location>
</feature>
<dbReference type="SUPFAM" id="SSF64376">
    <property type="entry name" value="YlxR-like"/>
    <property type="match status" value="1"/>
</dbReference>
<feature type="region of interest" description="Disordered" evidence="1">
    <location>
        <begin position="96"/>
        <end position="137"/>
    </location>
</feature>
<dbReference type="PANTHER" id="PTHR34215:SF1">
    <property type="entry name" value="YLXR DOMAIN-CONTAINING PROTEIN"/>
    <property type="match status" value="1"/>
</dbReference>
<dbReference type="InterPro" id="IPR035931">
    <property type="entry name" value="YlxR-like_sf"/>
</dbReference>
<dbReference type="PANTHER" id="PTHR34215">
    <property type="entry name" value="BLL0784 PROTEIN"/>
    <property type="match status" value="1"/>
</dbReference>
<keyword evidence="4" id="KW-1185">Reference proteome</keyword>
<name>A0A411YCS4_9ACTN</name>
<dbReference type="Pfam" id="PF04296">
    <property type="entry name" value="YlxR"/>
    <property type="match status" value="1"/>
</dbReference>
<reference evidence="3 4" key="1">
    <citation type="submission" date="2019-01" db="EMBL/GenBank/DDBJ databases">
        <title>Egibacter rhizosphaerae EGI 80759T.</title>
        <authorList>
            <person name="Chen D.-D."/>
            <person name="Tian Y."/>
            <person name="Jiao J.-Y."/>
            <person name="Zhang X.-T."/>
            <person name="Zhang Y.-G."/>
            <person name="Zhang Y."/>
            <person name="Xiao M."/>
            <person name="Shu W.-S."/>
            <person name="Li W.-J."/>
        </authorList>
    </citation>
    <scope>NUCLEOTIDE SEQUENCE [LARGE SCALE GENOMIC DNA]</scope>
    <source>
        <strain evidence="3 4">EGI 80759</strain>
    </source>
</reference>
<accession>A0A411YCS4</accession>
<dbReference type="EMBL" id="CP036402">
    <property type="protein sequence ID" value="QBI18947.1"/>
    <property type="molecule type" value="Genomic_DNA"/>
</dbReference>
<dbReference type="OrthoDB" id="5244965at2"/>